<name>A0ABR0H7J5_9PEZI</name>
<keyword evidence="2" id="KW-1185">Reference proteome</keyword>
<dbReference type="EMBL" id="JAFFHB010000007">
    <property type="protein sequence ID" value="KAK4663975.1"/>
    <property type="molecule type" value="Genomic_DNA"/>
</dbReference>
<dbReference type="Proteomes" id="UP001326199">
    <property type="component" value="Unassembled WGS sequence"/>
</dbReference>
<comment type="caution">
    <text evidence="1">The sequence shown here is derived from an EMBL/GenBank/DDBJ whole genome shotgun (WGS) entry which is preliminary data.</text>
</comment>
<accession>A0ABR0H7J5</accession>
<dbReference type="GeneID" id="87926270"/>
<reference evidence="1 2" key="1">
    <citation type="journal article" date="2023" name="bioRxiv">
        <title>High-quality genome assemblies of four members of thePodospora anserinaspecies complex.</title>
        <authorList>
            <person name="Ament-Velasquez S.L."/>
            <person name="Vogan A.A."/>
            <person name="Wallerman O."/>
            <person name="Hartmann F."/>
            <person name="Gautier V."/>
            <person name="Silar P."/>
            <person name="Giraud T."/>
            <person name="Johannesson H."/>
        </authorList>
    </citation>
    <scope>NUCLEOTIDE SEQUENCE [LARGE SCALE GENOMIC DNA]</scope>
    <source>
        <strain evidence="1 2">CBS 411.78</strain>
    </source>
</reference>
<evidence type="ECO:0000313" key="2">
    <source>
        <dbReference type="Proteomes" id="UP001326199"/>
    </source>
</evidence>
<dbReference type="RefSeq" id="XP_062763941.1">
    <property type="nucleotide sequence ID" value="XM_062906109.1"/>
</dbReference>
<protein>
    <submittedName>
        <fullName evidence="1">Uncharacterized protein</fullName>
    </submittedName>
</protein>
<proteinExistence type="predicted"/>
<evidence type="ECO:0000313" key="1">
    <source>
        <dbReference type="EMBL" id="KAK4663975.1"/>
    </source>
</evidence>
<organism evidence="1 2">
    <name type="scientific">Podospora pseudopauciseta</name>
    <dbReference type="NCBI Taxonomy" id="2093780"/>
    <lineage>
        <taxon>Eukaryota</taxon>
        <taxon>Fungi</taxon>
        <taxon>Dikarya</taxon>
        <taxon>Ascomycota</taxon>
        <taxon>Pezizomycotina</taxon>
        <taxon>Sordariomycetes</taxon>
        <taxon>Sordariomycetidae</taxon>
        <taxon>Sordariales</taxon>
        <taxon>Podosporaceae</taxon>
        <taxon>Podospora</taxon>
    </lineage>
</organism>
<gene>
    <name evidence="1" type="ORF">QC763_0081080</name>
</gene>
<sequence>MPPHPRTSVPWVGFGQQSFTNYEKVRDHATVASVHHHVTTGTLTFESSKPNHLSITHNSLDINTQ</sequence>